<dbReference type="InterPro" id="IPR015919">
    <property type="entry name" value="Cadherin-like_sf"/>
</dbReference>
<feature type="non-terminal residue" evidence="7">
    <location>
        <position position="311"/>
    </location>
</feature>
<feature type="domain" description="Cadherin" evidence="6">
    <location>
        <begin position="2"/>
        <end position="20"/>
    </location>
</feature>
<dbReference type="PRINTS" id="PR00205">
    <property type="entry name" value="CADHERIN"/>
</dbReference>
<protein>
    <submittedName>
        <fullName evidence="7">Protocadherin-15</fullName>
    </submittedName>
</protein>
<dbReference type="Pfam" id="PF00028">
    <property type="entry name" value="Cadherin"/>
    <property type="match status" value="2"/>
</dbReference>
<organism evidence="7 8">
    <name type="scientific">Ilyodon furcidens</name>
    <name type="common">goldbreast splitfin</name>
    <dbReference type="NCBI Taxonomy" id="33524"/>
    <lineage>
        <taxon>Eukaryota</taxon>
        <taxon>Metazoa</taxon>
        <taxon>Chordata</taxon>
        <taxon>Craniata</taxon>
        <taxon>Vertebrata</taxon>
        <taxon>Euteleostomi</taxon>
        <taxon>Actinopterygii</taxon>
        <taxon>Neopterygii</taxon>
        <taxon>Teleostei</taxon>
        <taxon>Neoteleostei</taxon>
        <taxon>Acanthomorphata</taxon>
        <taxon>Ovalentaria</taxon>
        <taxon>Atherinomorphae</taxon>
        <taxon>Cyprinodontiformes</taxon>
        <taxon>Goodeidae</taxon>
        <taxon>Ilyodon</taxon>
    </lineage>
</organism>
<feature type="domain" description="Cadherin" evidence="6">
    <location>
        <begin position="232"/>
        <end position="309"/>
    </location>
</feature>
<sequence>MSTATVSIVVTDVNDNNPTFDLTLGTNFTVQEEKANLFVGQVNATDPDYGVNGQVYYRIVNYPDLFVISANGSIYTRRPLDRELRNHYSIVVEASDGAVDPRKTTLTVSVQVLDIDDNSPVFSQQDYVVNVPENSPVGTVVLKLTAVDADLFSNITYRIKTESARQLFSLNRITGELALLQTLDFESLAAMGVEASFTFQVEAVDQGGVMPPGQATVTVHITDMNDFSPIFSKDLYKGLVAPNAVKGTVITTVFAEDQDPPGTPASLVRYRVDMEKSLYSGNIFDVETDTGRVITKVNLSEEPSVTFKVSF</sequence>
<dbReference type="PANTHER" id="PTHR24027:SF442">
    <property type="entry name" value="PROTOCADHERIN-15 ISOFORM X1"/>
    <property type="match status" value="1"/>
</dbReference>
<evidence type="ECO:0000313" key="7">
    <source>
        <dbReference type="EMBL" id="MEQ2224736.1"/>
    </source>
</evidence>
<name>A0ABV0SY10_9TELE</name>
<keyword evidence="2" id="KW-0677">Repeat</keyword>
<accession>A0ABV0SY10</accession>
<dbReference type="InterPro" id="IPR020894">
    <property type="entry name" value="Cadherin_CS"/>
</dbReference>
<dbReference type="PANTHER" id="PTHR24027">
    <property type="entry name" value="CADHERIN-23"/>
    <property type="match status" value="1"/>
</dbReference>
<evidence type="ECO:0000256" key="5">
    <source>
        <dbReference type="PROSITE-ProRule" id="PRU00043"/>
    </source>
</evidence>
<feature type="domain" description="Cadherin" evidence="6">
    <location>
        <begin position="39"/>
        <end position="122"/>
    </location>
</feature>
<gene>
    <name evidence="7" type="primary">PCDH15_1</name>
    <name evidence="7" type="ORF">ILYODFUR_010517</name>
</gene>
<feature type="domain" description="Cadherin" evidence="6">
    <location>
        <begin position="123"/>
        <end position="231"/>
    </location>
</feature>
<evidence type="ECO:0000259" key="6">
    <source>
        <dbReference type="PROSITE" id="PS50268"/>
    </source>
</evidence>
<comment type="subcellular location">
    <subcellularLocation>
        <location evidence="1">Membrane</location>
    </subcellularLocation>
</comment>
<keyword evidence="8" id="KW-1185">Reference proteome</keyword>
<dbReference type="PROSITE" id="PS50268">
    <property type="entry name" value="CADHERIN_2"/>
    <property type="match status" value="4"/>
</dbReference>
<evidence type="ECO:0000313" key="8">
    <source>
        <dbReference type="Proteomes" id="UP001482620"/>
    </source>
</evidence>
<dbReference type="SMART" id="SM00112">
    <property type="entry name" value="CA"/>
    <property type="match status" value="2"/>
</dbReference>
<evidence type="ECO:0000256" key="1">
    <source>
        <dbReference type="ARBA" id="ARBA00004370"/>
    </source>
</evidence>
<dbReference type="InterPro" id="IPR002126">
    <property type="entry name" value="Cadherin-like_dom"/>
</dbReference>
<dbReference type="CDD" id="cd11304">
    <property type="entry name" value="Cadherin_repeat"/>
    <property type="match status" value="3"/>
</dbReference>
<keyword evidence="3 5" id="KW-0106">Calcium</keyword>
<dbReference type="PROSITE" id="PS00232">
    <property type="entry name" value="CADHERIN_1"/>
    <property type="match status" value="1"/>
</dbReference>
<proteinExistence type="predicted"/>
<evidence type="ECO:0000256" key="4">
    <source>
        <dbReference type="ARBA" id="ARBA00023136"/>
    </source>
</evidence>
<dbReference type="InterPro" id="IPR039808">
    <property type="entry name" value="Cadherin"/>
</dbReference>
<evidence type="ECO:0000256" key="2">
    <source>
        <dbReference type="ARBA" id="ARBA00022737"/>
    </source>
</evidence>
<comment type="caution">
    <text evidence="7">The sequence shown here is derived from an EMBL/GenBank/DDBJ whole genome shotgun (WGS) entry which is preliminary data.</text>
</comment>
<evidence type="ECO:0000256" key="3">
    <source>
        <dbReference type="ARBA" id="ARBA00022837"/>
    </source>
</evidence>
<reference evidence="7 8" key="1">
    <citation type="submission" date="2021-06" db="EMBL/GenBank/DDBJ databases">
        <authorList>
            <person name="Palmer J.M."/>
        </authorList>
    </citation>
    <scope>NUCLEOTIDE SEQUENCE [LARGE SCALE GENOMIC DNA]</scope>
    <source>
        <strain evidence="8">if_2019</strain>
        <tissue evidence="7">Muscle</tissue>
    </source>
</reference>
<dbReference type="EMBL" id="JAHRIQ010012351">
    <property type="protein sequence ID" value="MEQ2224736.1"/>
    <property type="molecule type" value="Genomic_DNA"/>
</dbReference>
<dbReference type="SUPFAM" id="SSF49313">
    <property type="entry name" value="Cadherin-like"/>
    <property type="match status" value="3"/>
</dbReference>
<keyword evidence="4" id="KW-0472">Membrane</keyword>
<dbReference type="Proteomes" id="UP001482620">
    <property type="component" value="Unassembled WGS sequence"/>
</dbReference>
<dbReference type="Gene3D" id="2.60.40.60">
    <property type="entry name" value="Cadherins"/>
    <property type="match status" value="3"/>
</dbReference>